<evidence type="ECO:0000313" key="2">
    <source>
        <dbReference type="Proteomes" id="UP000324222"/>
    </source>
</evidence>
<gene>
    <name evidence="1" type="ORF">E2C01_066886</name>
</gene>
<organism evidence="1 2">
    <name type="scientific">Portunus trituberculatus</name>
    <name type="common">Swimming crab</name>
    <name type="synonym">Neptunus trituberculatus</name>
    <dbReference type="NCBI Taxonomy" id="210409"/>
    <lineage>
        <taxon>Eukaryota</taxon>
        <taxon>Metazoa</taxon>
        <taxon>Ecdysozoa</taxon>
        <taxon>Arthropoda</taxon>
        <taxon>Crustacea</taxon>
        <taxon>Multicrustacea</taxon>
        <taxon>Malacostraca</taxon>
        <taxon>Eumalacostraca</taxon>
        <taxon>Eucarida</taxon>
        <taxon>Decapoda</taxon>
        <taxon>Pleocyemata</taxon>
        <taxon>Brachyura</taxon>
        <taxon>Eubrachyura</taxon>
        <taxon>Portunoidea</taxon>
        <taxon>Portunidae</taxon>
        <taxon>Portuninae</taxon>
        <taxon>Portunus</taxon>
    </lineage>
</organism>
<reference evidence="1 2" key="1">
    <citation type="submission" date="2019-05" db="EMBL/GenBank/DDBJ databases">
        <title>Another draft genome of Portunus trituberculatus and its Hox gene families provides insights of decapod evolution.</title>
        <authorList>
            <person name="Jeong J.-H."/>
            <person name="Song I."/>
            <person name="Kim S."/>
            <person name="Choi T."/>
            <person name="Kim D."/>
            <person name="Ryu S."/>
            <person name="Kim W."/>
        </authorList>
    </citation>
    <scope>NUCLEOTIDE SEQUENCE [LARGE SCALE GENOMIC DNA]</scope>
    <source>
        <tissue evidence="1">Muscle</tissue>
    </source>
</reference>
<dbReference type="Proteomes" id="UP000324222">
    <property type="component" value="Unassembled WGS sequence"/>
</dbReference>
<dbReference type="EMBL" id="VSRR010034984">
    <property type="protein sequence ID" value="MPC72574.1"/>
    <property type="molecule type" value="Genomic_DNA"/>
</dbReference>
<comment type="caution">
    <text evidence="1">The sequence shown here is derived from an EMBL/GenBank/DDBJ whole genome shotgun (WGS) entry which is preliminary data.</text>
</comment>
<accession>A0A5B7HVY5</accession>
<name>A0A5B7HVY5_PORTR</name>
<evidence type="ECO:0000313" key="1">
    <source>
        <dbReference type="EMBL" id="MPC72574.1"/>
    </source>
</evidence>
<sequence>MRTNEKCPGPGDSRLHYGSTKAIQWEVEAGAMHNRPSERKGVFFLLCCVGTEAYKCSLLASPIFPLNVGLAGV</sequence>
<proteinExistence type="predicted"/>
<protein>
    <submittedName>
        <fullName evidence="1">Uncharacterized protein</fullName>
    </submittedName>
</protein>
<keyword evidence="2" id="KW-1185">Reference proteome</keyword>
<dbReference type="AlphaFoldDB" id="A0A5B7HVY5"/>